<evidence type="ECO:0000256" key="7">
    <source>
        <dbReference type="ARBA" id="ARBA00023204"/>
    </source>
</evidence>
<dbReference type="SUPFAM" id="SSF46767">
    <property type="entry name" value="Methylated DNA-protein cysteine methyltransferase, C-terminal domain"/>
    <property type="match status" value="1"/>
</dbReference>
<feature type="domain" description="Methylated-DNA-[protein]-cysteine S-methyltransferase DNA binding" evidence="9">
    <location>
        <begin position="66"/>
        <end position="149"/>
    </location>
</feature>
<dbReference type="Proteomes" id="UP000298642">
    <property type="component" value="Chromosome"/>
</dbReference>
<dbReference type="InterPro" id="IPR036217">
    <property type="entry name" value="MethylDNA_cys_MeTrfase_DNAb"/>
</dbReference>
<evidence type="ECO:0000256" key="3">
    <source>
        <dbReference type="ARBA" id="ARBA00011918"/>
    </source>
</evidence>
<evidence type="ECO:0000256" key="4">
    <source>
        <dbReference type="ARBA" id="ARBA00022603"/>
    </source>
</evidence>
<dbReference type="InterPro" id="IPR036631">
    <property type="entry name" value="MGMT_N_sf"/>
</dbReference>
<evidence type="ECO:0000313" key="10">
    <source>
        <dbReference type="EMBL" id="QCI60909.1"/>
    </source>
</evidence>
<evidence type="ECO:0000256" key="1">
    <source>
        <dbReference type="ARBA" id="ARBA00001286"/>
    </source>
</evidence>
<dbReference type="FunFam" id="1.10.10.10:FF:000214">
    <property type="entry name" value="Methylated-DNA--protein-cysteine methyltransferase"/>
    <property type="match status" value="1"/>
</dbReference>
<keyword evidence="6" id="KW-0227">DNA damage</keyword>
<dbReference type="PROSITE" id="PS00374">
    <property type="entry name" value="MGMT"/>
    <property type="match status" value="1"/>
</dbReference>
<dbReference type="EC" id="2.1.1.63" evidence="3"/>
<dbReference type="NCBIfam" id="TIGR00589">
    <property type="entry name" value="ogt"/>
    <property type="match status" value="1"/>
</dbReference>
<evidence type="ECO:0000256" key="5">
    <source>
        <dbReference type="ARBA" id="ARBA00022679"/>
    </source>
</evidence>
<dbReference type="GO" id="GO:0006281">
    <property type="term" value="P:DNA repair"/>
    <property type="evidence" value="ECO:0007669"/>
    <property type="project" value="UniProtKB-KW"/>
</dbReference>
<dbReference type="Gene3D" id="3.30.160.70">
    <property type="entry name" value="Methylated DNA-protein cysteine methyltransferase domain"/>
    <property type="match status" value="1"/>
</dbReference>
<dbReference type="GO" id="GO:0032259">
    <property type="term" value="P:methylation"/>
    <property type="evidence" value="ECO:0007669"/>
    <property type="project" value="UniProtKB-KW"/>
</dbReference>
<dbReference type="InterPro" id="IPR036388">
    <property type="entry name" value="WH-like_DNA-bd_sf"/>
</dbReference>
<gene>
    <name evidence="10" type="ORF">EIO64_00280</name>
</gene>
<protein>
    <recommendedName>
        <fullName evidence="3">methylated-DNA--[protein]-cysteine S-methyltransferase</fullName>
        <ecNumber evidence="3">2.1.1.63</ecNumber>
    </recommendedName>
</protein>
<dbReference type="InterPro" id="IPR001497">
    <property type="entry name" value="MethylDNA_cys_MeTrfase_AS"/>
</dbReference>
<evidence type="ECO:0000313" key="11">
    <source>
        <dbReference type="Proteomes" id="UP000298642"/>
    </source>
</evidence>
<name>A0A4D7ANN2_9FIRM</name>
<evidence type="ECO:0000256" key="6">
    <source>
        <dbReference type="ARBA" id="ARBA00022763"/>
    </source>
</evidence>
<dbReference type="InterPro" id="IPR014048">
    <property type="entry name" value="MethylDNA_cys_MeTrfase_DNA-bd"/>
</dbReference>
<keyword evidence="5 10" id="KW-0808">Transferase</keyword>
<keyword evidence="7" id="KW-0234">DNA repair</keyword>
<keyword evidence="4 10" id="KW-0489">Methyltransferase</keyword>
<dbReference type="PANTHER" id="PTHR10815:SF5">
    <property type="entry name" value="METHYLATED-DNA--PROTEIN-CYSTEINE METHYLTRANSFERASE"/>
    <property type="match status" value="1"/>
</dbReference>
<evidence type="ECO:0000259" key="9">
    <source>
        <dbReference type="Pfam" id="PF01035"/>
    </source>
</evidence>
<evidence type="ECO:0000256" key="2">
    <source>
        <dbReference type="ARBA" id="ARBA00008711"/>
    </source>
</evidence>
<comment type="catalytic activity">
    <reaction evidence="1">
        <text>a 4-O-methyl-thymidine in DNA + L-cysteinyl-[protein] = a thymidine in DNA + S-methyl-L-cysteinyl-[protein]</text>
        <dbReference type="Rhea" id="RHEA:53428"/>
        <dbReference type="Rhea" id="RHEA-COMP:10131"/>
        <dbReference type="Rhea" id="RHEA-COMP:10132"/>
        <dbReference type="Rhea" id="RHEA-COMP:13555"/>
        <dbReference type="Rhea" id="RHEA-COMP:13556"/>
        <dbReference type="ChEBI" id="CHEBI:29950"/>
        <dbReference type="ChEBI" id="CHEBI:82612"/>
        <dbReference type="ChEBI" id="CHEBI:137386"/>
        <dbReference type="ChEBI" id="CHEBI:137387"/>
        <dbReference type="EC" id="2.1.1.63"/>
    </reaction>
</comment>
<comment type="catalytic activity">
    <reaction evidence="8">
        <text>a 6-O-methyl-2'-deoxyguanosine in DNA + L-cysteinyl-[protein] = S-methyl-L-cysteinyl-[protein] + a 2'-deoxyguanosine in DNA</text>
        <dbReference type="Rhea" id="RHEA:24000"/>
        <dbReference type="Rhea" id="RHEA-COMP:10131"/>
        <dbReference type="Rhea" id="RHEA-COMP:10132"/>
        <dbReference type="Rhea" id="RHEA-COMP:11367"/>
        <dbReference type="Rhea" id="RHEA-COMP:11368"/>
        <dbReference type="ChEBI" id="CHEBI:29950"/>
        <dbReference type="ChEBI" id="CHEBI:82612"/>
        <dbReference type="ChEBI" id="CHEBI:85445"/>
        <dbReference type="ChEBI" id="CHEBI:85448"/>
        <dbReference type="EC" id="2.1.1.63"/>
    </reaction>
</comment>
<reference evidence="11" key="1">
    <citation type="submission" date="2018-12" db="EMBL/GenBank/DDBJ databases">
        <title>Dusodibacter welbiota gen. nov., sp. nov., isolated from human faeces and emended description of the Oscillibacter genus.</title>
        <authorList>
            <person name="Le Roy T."/>
            <person name="Van der Smissen P."/>
            <person name="Delzenne N."/>
            <person name="Muccioli G."/>
            <person name="Collet J.F."/>
            <person name="Cani P.D."/>
        </authorList>
    </citation>
    <scope>NUCLEOTIDE SEQUENCE [LARGE SCALE GENOMIC DNA]</scope>
    <source>
        <strain evidence="11">J115</strain>
    </source>
</reference>
<dbReference type="Pfam" id="PF01035">
    <property type="entry name" value="DNA_binding_1"/>
    <property type="match status" value="1"/>
</dbReference>
<dbReference type="GO" id="GO:0003908">
    <property type="term" value="F:methylated-DNA-[protein]-cysteine S-methyltransferase activity"/>
    <property type="evidence" value="ECO:0007669"/>
    <property type="project" value="UniProtKB-EC"/>
</dbReference>
<comment type="similarity">
    <text evidence="2">Belongs to the MGMT family.</text>
</comment>
<evidence type="ECO:0000256" key="8">
    <source>
        <dbReference type="ARBA" id="ARBA00049348"/>
    </source>
</evidence>
<accession>A0A4D7ANN2</accession>
<dbReference type="EMBL" id="CP034413">
    <property type="protein sequence ID" value="QCI60909.1"/>
    <property type="molecule type" value="Genomic_DNA"/>
</dbReference>
<dbReference type="KEGG" id="obj:EIO64_00280"/>
<dbReference type="SUPFAM" id="SSF53155">
    <property type="entry name" value="Methylated DNA-protein cysteine methyltransferase domain"/>
    <property type="match status" value="1"/>
</dbReference>
<proteinExistence type="inferred from homology"/>
<organism evidence="10 11">
    <name type="scientific">Dysosmobacter welbionis</name>
    <dbReference type="NCBI Taxonomy" id="2093857"/>
    <lineage>
        <taxon>Bacteria</taxon>
        <taxon>Bacillati</taxon>
        <taxon>Bacillota</taxon>
        <taxon>Clostridia</taxon>
        <taxon>Eubacteriales</taxon>
        <taxon>Oscillospiraceae</taxon>
        <taxon>Dysosmobacter</taxon>
    </lineage>
</organism>
<sequence>MLTLSSDGTALTGLWLDGQKYFGAGLPNAVKENDLPVFEQVSAWLDAYFAKAPLPALPPLAPQGSPFRQAVWRLLLEIPYGTVTTYGALARTLRGQGISAAAQAVGGAVGHNPISILIPCHRVVGSDGSLTGYAGGVANKQFLLELEGVDMTGLYVPTRGTAL</sequence>
<keyword evidence="11" id="KW-1185">Reference proteome</keyword>
<dbReference type="AlphaFoldDB" id="A0A4D7ANN2"/>
<dbReference type="Gene3D" id="1.10.10.10">
    <property type="entry name" value="Winged helix-like DNA-binding domain superfamily/Winged helix DNA-binding domain"/>
    <property type="match status" value="1"/>
</dbReference>
<dbReference type="PANTHER" id="PTHR10815">
    <property type="entry name" value="METHYLATED-DNA--PROTEIN-CYSTEINE METHYLTRANSFERASE"/>
    <property type="match status" value="1"/>
</dbReference>
<dbReference type="CDD" id="cd06445">
    <property type="entry name" value="ATase"/>
    <property type="match status" value="1"/>
</dbReference>